<feature type="signal peptide" evidence="3">
    <location>
        <begin position="1"/>
        <end position="21"/>
    </location>
</feature>
<dbReference type="InterPro" id="IPR002347">
    <property type="entry name" value="SDR_fam"/>
</dbReference>
<sequence length="334" mass="36712">MAGTVLITGANGTLALAFVQALLTLHPQYALVATVRNASPEADPNTAALMRIVEKHPGVKVQVERLDLGKLDDVRRFADRLSDQIERGELSRISAIVCNASTWSLEAGQKFTSDGLEATFQVAHLSHYLLVLKLLGSMDMSSGRIVMLGSITHYPEKPNPLSAFGPEFPADIEHLVKPPPDRAGEVHDRGFQRYGTAKLSNVTFMHDLNKRLEADPKLSKVTVTAMDPGGLAASRAQTEQKRSVRWIMAAINFCMPVLRYFTTAFRPAADSARDLVAVSVEPQFHGKRDYYVGRKPEASAEISRDAAVQERLWTACWKWAGLSTEDTILQNSAV</sequence>
<dbReference type="EC" id="1.1.1.270" evidence="2"/>
<evidence type="ECO:0000256" key="3">
    <source>
        <dbReference type="SAM" id="SignalP"/>
    </source>
</evidence>
<dbReference type="GO" id="GO:0000253">
    <property type="term" value="F:3-beta-hydroxysteroid 3-dehydrogenase (NADP+) activity"/>
    <property type="evidence" value="ECO:0007669"/>
    <property type="project" value="UniProtKB-EC"/>
</dbReference>
<dbReference type="InterPro" id="IPR051593">
    <property type="entry name" value="Ergosterol_Biosynth_ERG27"/>
</dbReference>
<name>A0AAN6IGR9_9EURO</name>
<feature type="chain" id="PRO_5042896836" description="3beta-hydroxysteroid 3-dehydrogenase" evidence="3">
    <location>
        <begin position="22"/>
        <end position="334"/>
    </location>
</feature>
<dbReference type="SUPFAM" id="SSF51735">
    <property type="entry name" value="NAD(P)-binding Rossmann-fold domains"/>
    <property type="match status" value="1"/>
</dbReference>
<dbReference type="InterPro" id="IPR036291">
    <property type="entry name" value="NAD(P)-bd_dom_sf"/>
</dbReference>
<dbReference type="GO" id="GO:0005741">
    <property type="term" value="C:mitochondrial outer membrane"/>
    <property type="evidence" value="ECO:0007669"/>
    <property type="project" value="TreeGrafter"/>
</dbReference>
<proteinExistence type="predicted"/>
<gene>
    <name evidence="4" type="ORF">EDD36DRAFT_150661</name>
</gene>
<dbReference type="Gene3D" id="3.40.50.720">
    <property type="entry name" value="NAD(P)-binding Rossmann-like Domain"/>
    <property type="match status" value="1"/>
</dbReference>
<keyword evidence="5" id="KW-1185">Reference proteome</keyword>
<dbReference type="PANTHER" id="PTHR43647">
    <property type="entry name" value="DEHYDROGENASE"/>
    <property type="match status" value="1"/>
</dbReference>
<dbReference type="EMBL" id="MU404351">
    <property type="protein sequence ID" value="KAI1616958.1"/>
    <property type="molecule type" value="Genomic_DNA"/>
</dbReference>
<accession>A0AAN6IGR9</accession>
<comment type="pathway">
    <text evidence="1">Steroid biosynthesis; zymosterol biosynthesis; zymosterol from lanosterol: step 5/6.</text>
</comment>
<dbReference type="AlphaFoldDB" id="A0AAN6IGR9"/>
<dbReference type="GO" id="GO:0005789">
    <property type="term" value="C:endoplasmic reticulum membrane"/>
    <property type="evidence" value="ECO:0007669"/>
    <property type="project" value="TreeGrafter"/>
</dbReference>
<evidence type="ECO:0000256" key="1">
    <source>
        <dbReference type="ARBA" id="ARBA00023589"/>
    </source>
</evidence>
<protein>
    <recommendedName>
        <fullName evidence="2">3beta-hydroxysteroid 3-dehydrogenase</fullName>
        <ecNumber evidence="2">1.1.1.270</ecNumber>
    </recommendedName>
</protein>
<comment type="caution">
    <text evidence="4">The sequence shown here is derived from an EMBL/GenBank/DDBJ whole genome shotgun (WGS) entry which is preliminary data.</text>
</comment>
<dbReference type="Pfam" id="PF00106">
    <property type="entry name" value="adh_short"/>
    <property type="match status" value="1"/>
</dbReference>
<dbReference type="PANTHER" id="PTHR43647:SF4">
    <property type="entry name" value="KETOREDUCTASE (KR) DOMAIN-CONTAINING PROTEIN"/>
    <property type="match status" value="1"/>
</dbReference>
<evidence type="ECO:0000313" key="5">
    <source>
        <dbReference type="Proteomes" id="UP001203852"/>
    </source>
</evidence>
<evidence type="ECO:0000256" key="2">
    <source>
        <dbReference type="ARBA" id="ARBA00023621"/>
    </source>
</evidence>
<dbReference type="GO" id="GO:0005811">
    <property type="term" value="C:lipid droplet"/>
    <property type="evidence" value="ECO:0007669"/>
    <property type="project" value="TreeGrafter"/>
</dbReference>
<dbReference type="Proteomes" id="UP001203852">
    <property type="component" value="Unassembled WGS sequence"/>
</dbReference>
<reference evidence="4" key="1">
    <citation type="journal article" date="2022" name="bioRxiv">
        <title>Deciphering the potential niche of two novel black yeast fungi from a biological soil crust based on their genomes, phenotypes, and melanin regulation.</title>
        <authorList>
            <consortium name="DOE Joint Genome Institute"/>
            <person name="Carr E.C."/>
            <person name="Barton Q."/>
            <person name="Grambo S."/>
            <person name="Sullivan M."/>
            <person name="Renfro C.M."/>
            <person name="Kuo A."/>
            <person name="Pangilinan J."/>
            <person name="Lipzen A."/>
            <person name="Keymanesh K."/>
            <person name="Savage E."/>
            <person name="Barry K."/>
            <person name="Grigoriev I.V."/>
            <person name="Riekhof W.R."/>
            <person name="Harris S.S."/>
        </authorList>
    </citation>
    <scope>NUCLEOTIDE SEQUENCE</scope>
    <source>
        <strain evidence="4">JF 03-4F</strain>
    </source>
</reference>
<evidence type="ECO:0000313" key="4">
    <source>
        <dbReference type="EMBL" id="KAI1616958.1"/>
    </source>
</evidence>
<dbReference type="PRINTS" id="PR00081">
    <property type="entry name" value="GDHRDH"/>
</dbReference>
<organism evidence="4 5">
    <name type="scientific">Exophiala viscosa</name>
    <dbReference type="NCBI Taxonomy" id="2486360"/>
    <lineage>
        <taxon>Eukaryota</taxon>
        <taxon>Fungi</taxon>
        <taxon>Dikarya</taxon>
        <taxon>Ascomycota</taxon>
        <taxon>Pezizomycotina</taxon>
        <taxon>Eurotiomycetes</taxon>
        <taxon>Chaetothyriomycetidae</taxon>
        <taxon>Chaetothyriales</taxon>
        <taxon>Herpotrichiellaceae</taxon>
        <taxon>Exophiala</taxon>
    </lineage>
</organism>
<keyword evidence="3" id="KW-0732">Signal</keyword>